<protein>
    <submittedName>
        <fullName evidence="1">Uncharacterized protein</fullName>
    </submittedName>
</protein>
<comment type="caution">
    <text evidence="1">The sequence shown here is derived from an EMBL/GenBank/DDBJ whole genome shotgun (WGS) entry which is preliminary data.</text>
</comment>
<accession>A0A4C1XWP9</accession>
<reference evidence="1 2" key="1">
    <citation type="journal article" date="2019" name="Commun. Biol.">
        <title>The bagworm genome reveals a unique fibroin gene that provides high tensile strength.</title>
        <authorList>
            <person name="Kono N."/>
            <person name="Nakamura H."/>
            <person name="Ohtoshi R."/>
            <person name="Tomita M."/>
            <person name="Numata K."/>
            <person name="Arakawa K."/>
        </authorList>
    </citation>
    <scope>NUCLEOTIDE SEQUENCE [LARGE SCALE GENOMIC DNA]</scope>
</reference>
<proteinExistence type="predicted"/>
<organism evidence="1 2">
    <name type="scientific">Eumeta variegata</name>
    <name type="common">Bagworm moth</name>
    <name type="synonym">Eumeta japonica</name>
    <dbReference type="NCBI Taxonomy" id="151549"/>
    <lineage>
        <taxon>Eukaryota</taxon>
        <taxon>Metazoa</taxon>
        <taxon>Ecdysozoa</taxon>
        <taxon>Arthropoda</taxon>
        <taxon>Hexapoda</taxon>
        <taxon>Insecta</taxon>
        <taxon>Pterygota</taxon>
        <taxon>Neoptera</taxon>
        <taxon>Endopterygota</taxon>
        <taxon>Lepidoptera</taxon>
        <taxon>Glossata</taxon>
        <taxon>Ditrysia</taxon>
        <taxon>Tineoidea</taxon>
        <taxon>Psychidae</taxon>
        <taxon>Oiketicinae</taxon>
        <taxon>Eumeta</taxon>
    </lineage>
</organism>
<dbReference type="EMBL" id="BGZK01000964">
    <property type="protein sequence ID" value="GBP66679.1"/>
    <property type="molecule type" value="Genomic_DNA"/>
</dbReference>
<dbReference type="Proteomes" id="UP000299102">
    <property type="component" value="Unassembled WGS sequence"/>
</dbReference>
<evidence type="ECO:0000313" key="2">
    <source>
        <dbReference type="Proteomes" id="UP000299102"/>
    </source>
</evidence>
<keyword evidence="2" id="KW-1185">Reference proteome</keyword>
<name>A0A4C1XWP9_EUMVA</name>
<dbReference type="AlphaFoldDB" id="A0A4C1XWP9"/>
<evidence type="ECO:0000313" key="1">
    <source>
        <dbReference type="EMBL" id="GBP66679.1"/>
    </source>
</evidence>
<gene>
    <name evidence="1" type="ORF">EVAR_79034_1</name>
</gene>
<sequence length="96" mass="11153">MIVNHIAVSIRSYVRAEWKSRQGPDSDLETKMIAYLELSWSETRIRSAPWWKLSAKTGLEEPQSWDFSHRTSPLDGGYLLYFHNMRSWAIIVGAQP</sequence>